<feature type="domain" description="Mandelate racemase/muconate lactonizing enzyme C-terminal" evidence="1">
    <location>
        <begin position="160"/>
        <end position="265"/>
    </location>
</feature>
<organism evidence="2 3">
    <name type="scientific">Falsiroseomonas selenitidurans</name>
    <dbReference type="NCBI Taxonomy" id="2716335"/>
    <lineage>
        <taxon>Bacteria</taxon>
        <taxon>Pseudomonadati</taxon>
        <taxon>Pseudomonadota</taxon>
        <taxon>Alphaproteobacteria</taxon>
        <taxon>Acetobacterales</taxon>
        <taxon>Roseomonadaceae</taxon>
        <taxon>Falsiroseomonas</taxon>
    </lineage>
</organism>
<dbReference type="InterPro" id="IPR013342">
    <property type="entry name" value="Mandelate_racemase_C"/>
</dbReference>
<dbReference type="Proteomes" id="UP000787635">
    <property type="component" value="Unassembled WGS sequence"/>
</dbReference>
<dbReference type="Gene3D" id="3.30.390.10">
    <property type="entry name" value="Enolase-like, N-terminal domain"/>
    <property type="match status" value="1"/>
</dbReference>
<dbReference type="SUPFAM" id="SSF54826">
    <property type="entry name" value="Enolase N-terminal domain-like"/>
    <property type="match status" value="1"/>
</dbReference>
<accession>A0ABX1E1R1</accession>
<sequence>MRIVSVKQGTAPIASAIANAYIDFSKMTASVVAVTVEAEGGRRATGYGFNSNGRYAQPGLLAERFIPRLTEATEAQITDAEGRLNPQGAWAAMMKNEKPGGHGERSVAVGVLDMALWDAAAKLEGVPLWRLLADRYNGGQADEAAWVYAAGGYYYPGKGVEALVEEMKRYLGMGYATVKMKIGGAPGTGLADALAEDIERIEAVVALLGGDGSRLAVDVNGRFDLPAALAYAEALEPMGLRWYEEPLDPLDYATHATLAEHYGPPIATGENLFSMLDARNLIRHGGLRPDRDILQMDPALSYGLCEYLRTLDMLAAHGWSRRRCVPHGGHQFALNIAVGLGLGGNESYPEVFAPFGGFADDVPVVEGRVAMPAVPGVGFEAKNALYEVFRTLG</sequence>
<dbReference type="Pfam" id="PF13378">
    <property type="entry name" value="MR_MLE_C"/>
    <property type="match status" value="1"/>
</dbReference>
<dbReference type="InterPro" id="IPR029017">
    <property type="entry name" value="Enolase-like_N"/>
</dbReference>
<dbReference type="SUPFAM" id="SSF51604">
    <property type="entry name" value="Enolase C-terminal domain-like"/>
    <property type="match status" value="1"/>
</dbReference>
<keyword evidence="3" id="KW-1185">Reference proteome</keyword>
<gene>
    <name evidence="2" type="ORF">HEQ75_09125</name>
</gene>
<dbReference type="RefSeq" id="WP_168029499.1">
    <property type="nucleotide sequence ID" value="NZ_JAAVNE010000011.1"/>
</dbReference>
<dbReference type="EMBL" id="JAAVNE010000011">
    <property type="protein sequence ID" value="NKC31023.1"/>
    <property type="molecule type" value="Genomic_DNA"/>
</dbReference>
<dbReference type="InterPro" id="IPR013341">
    <property type="entry name" value="Mandelate_racemase_N_dom"/>
</dbReference>
<proteinExistence type="predicted"/>
<comment type="caution">
    <text evidence="2">The sequence shown here is derived from an EMBL/GenBank/DDBJ whole genome shotgun (WGS) entry which is preliminary data.</text>
</comment>
<dbReference type="PANTHER" id="PTHR48080">
    <property type="entry name" value="D-GALACTONATE DEHYDRATASE-RELATED"/>
    <property type="match status" value="1"/>
</dbReference>
<dbReference type="InterPro" id="IPR029065">
    <property type="entry name" value="Enolase_C-like"/>
</dbReference>
<protein>
    <submittedName>
        <fullName evidence="2">Mandelate racemase</fullName>
    </submittedName>
</protein>
<dbReference type="Pfam" id="PF02746">
    <property type="entry name" value="MR_MLE_N"/>
    <property type="match status" value="1"/>
</dbReference>
<evidence type="ECO:0000259" key="1">
    <source>
        <dbReference type="SMART" id="SM00922"/>
    </source>
</evidence>
<name>A0ABX1E1R1_9PROT</name>
<dbReference type="PANTHER" id="PTHR48080:SF5">
    <property type="entry name" value="D(-)-TARTRATE DEHYDRATASE"/>
    <property type="match status" value="1"/>
</dbReference>
<dbReference type="Gene3D" id="3.20.20.120">
    <property type="entry name" value="Enolase-like C-terminal domain"/>
    <property type="match status" value="1"/>
</dbReference>
<dbReference type="InterPro" id="IPR034611">
    <property type="entry name" value="D-tartrate_dehydratase"/>
</dbReference>
<dbReference type="InterPro" id="IPR036849">
    <property type="entry name" value="Enolase-like_C_sf"/>
</dbReference>
<dbReference type="SFLD" id="SFLDS00001">
    <property type="entry name" value="Enolase"/>
    <property type="match status" value="1"/>
</dbReference>
<dbReference type="SFLD" id="SFLDG00179">
    <property type="entry name" value="mandelate_racemase"/>
    <property type="match status" value="1"/>
</dbReference>
<dbReference type="SMART" id="SM00922">
    <property type="entry name" value="MR_MLE"/>
    <property type="match status" value="1"/>
</dbReference>
<evidence type="ECO:0000313" key="3">
    <source>
        <dbReference type="Proteomes" id="UP000787635"/>
    </source>
</evidence>
<reference evidence="2 3" key="1">
    <citation type="submission" date="2020-03" db="EMBL/GenBank/DDBJ databases">
        <title>Roseomonas selenitidurans sp. nov. isolated from urban soil.</title>
        <authorList>
            <person name="Liu H."/>
        </authorList>
    </citation>
    <scope>NUCLEOTIDE SEQUENCE [LARGE SCALE GENOMIC DNA]</scope>
    <source>
        <strain evidence="2 3">BU-1</strain>
    </source>
</reference>
<dbReference type="InterPro" id="IPR034593">
    <property type="entry name" value="DgoD-like"/>
</dbReference>
<evidence type="ECO:0000313" key="2">
    <source>
        <dbReference type="EMBL" id="NKC31023.1"/>
    </source>
</evidence>
<dbReference type="SFLD" id="SFLDF00118">
    <property type="entry name" value="D-tartrate_dehydratase"/>
    <property type="match status" value="1"/>
</dbReference>